<keyword evidence="2" id="KW-1185">Reference proteome</keyword>
<name>A0ABV1RE23_9ALTE</name>
<dbReference type="EMBL" id="JBELOE010000093">
    <property type="protein sequence ID" value="MER2491179.1"/>
    <property type="molecule type" value="Genomic_DNA"/>
</dbReference>
<dbReference type="Proteomes" id="UP001467690">
    <property type="component" value="Unassembled WGS sequence"/>
</dbReference>
<proteinExistence type="predicted"/>
<accession>A0ABV1RE23</accession>
<comment type="caution">
    <text evidence="1">The sequence shown here is derived from an EMBL/GenBank/DDBJ whole genome shotgun (WGS) entry which is preliminary data.</text>
</comment>
<reference evidence="1 2" key="1">
    <citation type="submission" date="2024-06" db="EMBL/GenBank/DDBJ databases">
        <authorList>
            <person name="Chen R.Y."/>
        </authorList>
    </citation>
    <scope>NUCLEOTIDE SEQUENCE [LARGE SCALE GENOMIC DNA]</scope>
    <source>
        <strain evidence="1 2">D2</strain>
    </source>
</reference>
<evidence type="ECO:0000313" key="1">
    <source>
        <dbReference type="EMBL" id="MER2491179.1"/>
    </source>
</evidence>
<dbReference type="Pfam" id="PF12224">
    <property type="entry name" value="Amidoligase_2"/>
    <property type="match status" value="1"/>
</dbReference>
<organism evidence="1 2">
    <name type="scientific">Catenovulum sediminis</name>
    <dbReference type="NCBI Taxonomy" id="1740262"/>
    <lineage>
        <taxon>Bacteria</taxon>
        <taxon>Pseudomonadati</taxon>
        <taxon>Pseudomonadota</taxon>
        <taxon>Gammaproteobacteria</taxon>
        <taxon>Alteromonadales</taxon>
        <taxon>Alteromonadaceae</taxon>
        <taxon>Catenovulum</taxon>
    </lineage>
</organism>
<evidence type="ECO:0000313" key="2">
    <source>
        <dbReference type="Proteomes" id="UP001467690"/>
    </source>
</evidence>
<dbReference type="RefSeq" id="WP_143871572.1">
    <property type="nucleotide sequence ID" value="NZ_CP041660.1"/>
</dbReference>
<protein>
    <submittedName>
        <fullName evidence="1">Amidoligase family protein</fullName>
    </submittedName>
</protein>
<sequence length="334" mass="38717">MKKDYKLPTVCKNKQADYRTVGFELEFAGVSIQKVAQTIADKLSTEYHNLNDTEYTVKVSDVGTFKVELDWRYAKIKARQRAQLAADGQPPADFTDEASDRIMRWLTDISTTLVPVEIVCPPIQINQLDLIDPVIYSLRKQGASGTDESVLYAFGVHINTELPDLSAATIANYLKAYIVCEEWLIKKHKVDLSRRVTPFIDTYPKTFKKCVLNYDDNVSVEQIINDYLKHNATRNRALDMLPLFRHIDDDKITKALPKEKINARPTFHYRLPNCHIGTSDWSLHESWNIWCVVEEIAHDTELLNQLAKNWLAHQKDWLQIDKPWHKELEKIYQN</sequence>
<gene>
    <name evidence="1" type="ORF">ABS311_04710</name>
</gene>
<dbReference type="InterPro" id="IPR022025">
    <property type="entry name" value="Amidoligase_2"/>
</dbReference>